<organism evidence="1 2">
    <name type="scientific">Pseudoduganella namucuonensis</name>
    <dbReference type="NCBI Taxonomy" id="1035707"/>
    <lineage>
        <taxon>Bacteria</taxon>
        <taxon>Pseudomonadati</taxon>
        <taxon>Pseudomonadota</taxon>
        <taxon>Betaproteobacteria</taxon>
        <taxon>Burkholderiales</taxon>
        <taxon>Oxalobacteraceae</taxon>
        <taxon>Telluria group</taxon>
        <taxon>Pseudoduganella</taxon>
    </lineage>
</organism>
<proteinExistence type="predicted"/>
<name>A0A1I7FIB2_9BURK</name>
<dbReference type="AlphaFoldDB" id="A0A1I7FIB2"/>
<protein>
    <submittedName>
        <fullName evidence="1">Uncharacterized protein</fullName>
    </submittedName>
</protein>
<dbReference type="STRING" id="1035707.SAMN05216552_100260"/>
<evidence type="ECO:0000313" key="2">
    <source>
        <dbReference type="Proteomes" id="UP000199391"/>
    </source>
</evidence>
<keyword evidence="2" id="KW-1185">Reference proteome</keyword>
<gene>
    <name evidence="1" type="ORF">SAMN05216552_100260</name>
</gene>
<dbReference type="EMBL" id="FPBO01000002">
    <property type="protein sequence ID" value="SFU35931.1"/>
    <property type="molecule type" value="Genomic_DNA"/>
</dbReference>
<dbReference type="Proteomes" id="UP000199391">
    <property type="component" value="Unassembled WGS sequence"/>
</dbReference>
<reference evidence="2" key="1">
    <citation type="submission" date="2016-10" db="EMBL/GenBank/DDBJ databases">
        <authorList>
            <person name="Varghese N."/>
            <person name="Submissions S."/>
        </authorList>
    </citation>
    <scope>NUCLEOTIDE SEQUENCE [LARGE SCALE GENOMIC DNA]</scope>
    <source>
        <strain evidence="2">CGMCC 1.11014</strain>
    </source>
</reference>
<evidence type="ECO:0000313" key="1">
    <source>
        <dbReference type="EMBL" id="SFU35931.1"/>
    </source>
</evidence>
<sequence length="245" mass="26186">MPYHVGFTTKPTPMFKKLLALLGKKAPPPAAAPQGEPPSGPIAPYAREDLNLVYNLLFCDDASLFKSGDDVTRALFSEEAEPKIVRAIADDADEESRVRVLAYNWLHDKLQPVPPKETLGVVVEVALEEGLDVLAAYADGTARYINHTGKVSVYESHPPEIAAQARELVKAAKGMVKTPVAGIRQRHLPPAGGQVRATALASDGLYVNQGPFAAMASAPHTVPVMQAAQKLLDLIVAQGRGDGRP</sequence>
<accession>A0A1I7FIB2</accession>